<dbReference type="InterPro" id="IPR027417">
    <property type="entry name" value="P-loop_NTPase"/>
</dbReference>
<comment type="similarity">
    <text evidence="1">Belongs to the ABC transporter superfamily.</text>
</comment>
<keyword evidence="5" id="KW-0029">Amino-acid transport</keyword>
<dbReference type="Proteomes" id="UP001212498">
    <property type="component" value="Unassembled WGS sequence"/>
</dbReference>
<keyword evidence="8" id="KW-1185">Reference proteome</keyword>
<dbReference type="PROSITE" id="PS50893">
    <property type="entry name" value="ABC_TRANSPORTER_2"/>
    <property type="match status" value="1"/>
</dbReference>
<evidence type="ECO:0000256" key="4">
    <source>
        <dbReference type="ARBA" id="ARBA00022840"/>
    </source>
</evidence>
<protein>
    <submittedName>
        <fullName evidence="7">ATP-binding cassette domain-containing protein</fullName>
    </submittedName>
</protein>
<sequence length="238" mass="25430">MSGTATALRVTGLAAGYGRGDVVKDITFAVPRGGSLLLVGHNGAGKTTIFRAIMGLCAVSAGSVEVTGASLDRRSPAERARDGLSYVMQEHGTFRGMTVQENLEVIIGLSGKLSRAQRSEAFTRVYDWFPRIHERRDSPARALSGGENRMLAISLGLIRKPAVMLLDEPTLGLAPATAESMVEVVRRIQEETGVALVITESSLTAVRALATETKVVRRGGLSHTIDDRTDITSLDEIL</sequence>
<dbReference type="PANTHER" id="PTHR43820">
    <property type="entry name" value="HIGH-AFFINITY BRANCHED-CHAIN AMINO ACID TRANSPORT ATP-BINDING PROTEIN LIVF"/>
    <property type="match status" value="1"/>
</dbReference>
<feature type="domain" description="ABC transporter" evidence="6">
    <location>
        <begin position="8"/>
        <end position="237"/>
    </location>
</feature>
<dbReference type="GO" id="GO:0005524">
    <property type="term" value="F:ATP binding"/>
    <property type="evidence" value="ECO:0007669"/>
    <property type="project" value="UniProtKB-KW"/>
</dbReference>
<dbReference type="RefSeq" id="WP_187281094.1">
    <property type="nucleotide sequence ID" value="NZ_BAABFD010000005.1"/>
</dbReference>
<evidence type="ECO:0000256" key="2">
    <source>
        <dbReference type="ARBA" id="ARBA00022448"/>
    </source>
</evidence>
<comment type="caution">
    <text evidence="7">The sequence shown here is derived from an EMBL/GenBank/DDBJ whole genome shotgun (WGS) entry which is preliminary data.</text>
</comment>
<dbReference type="InterPro" id="IPR003439">
    <property type="entry name" value="ABC_transporter-like_ATP-bd"/>
</dbReference>
<dbReference type="Pfam" id="PF00005">
    <property type="entry name" value="ABC_tran"/>
    <property type="match status" value="1"/>
</dbReference>
<evidence type="ECO:0000259" key="6">
    <source>
        <dbReference type="PROSITE" id="PS50893"/>
    </source>
</evidence>
<dbReference type="InterPro" id="IPR052156">
    <property type="entry name" value="BCAA_Transport_ATP-bd_LivF"/>
</dbReference>
<accession>A0ABT4SR35</accession>
<evidence type="ECO:0000256" key="5">
    <source>
        <dbReference type="ARBA" id="ARBA00022970"/>
    </source>
</evidence>
<dbReference type="PANTHER" id="PTHR43820:SF4">
    <property type="entry name" value="HIGH-AFFINITY BRANCHED-CHAIN AMINO ACID TRANSPORT ATP-BINDING PROTEIN LIVF"/>
    <property type="match status" value="1"/>
</dbReference>
<keyword evidence="2" id="KW-0813">Transport</keyword>
<evidence type="ECO:0000313" key="7">
    <source>
        <dbReference type="EMBL" id="MDA0639637.1"/>
    </source>
</evidence>
<dbReference type="SUPFAM" id="SSF52540">
    <property type="entry name" value="P-loop containing nucleoside triphosphate hydrolases"/>
    <property type="match status" value="1"/>
</dbReference>
<dbReference type="SMART" id="SM00382">
    <property type="entry name" value="AAA"/>
    <property type="match status" value="1"/>
</dbReference>
<evidence type="ECO:0000256" key="3">
    <source>
        <dbReference type="ARBA" id="ARBA00022741"/>
    </source>
</evidence>
<evidence type="ECO:0000256" key="1">
    <source>
        <dbReference type="ARBA" id="ARBA00005417"/>
    </source>
</evidence>
<proteinExistence type="inferred from homology"/>
<organism evidence="7 8">
    <name type="scientific">Nonomuraea ferruginea</name>
    <dbReference type="NCBI Taxonomy" id="46174"/>
    <lineage>
        <taxon>Bacteria</taxon>
        <taxon>Bacillati</taxon>
        <taxon>Actinomycetota</taxon>
        <taxon>Actinomycetes</taxon>
        <taxon>Streptosporangiales</taxon>
        <taxon>Streptosporangiaceae</taxon>
        <taxon>Nonomuraea</taxon>
    </lineage>
</organism>
<reference evidence="7 8" key="1">
    <citation type="submission" date="2022-11" db="EMBL/GenBank/DDBJ databases">
        <title>Nonomuraea corallina sp. nov., a new species of the genus Nonomuraea isolated from sea side sediment in Thai sea.</title>
        <authorList>
            <person name="Ngamcharungchit C."/>
            <person name="Matsumoto A."/>
            <person name="Suriyachadkun C."/>
            <person name="Panbangred W."/>
            <person name="Inahashi Y."/>
            <person name="Intra B."/>
        </authorList>
    </citation>
    <scope>NUCLEOTIDE SEQUENCE [LARGE SCALE GENOMIC DNA]</scope>
    <source>
        <strain evidence="7 8">DSM 43553</strain>
    </source>
</reference>
<evidence type="ECO:0000313" key="8">
    <source>
        <dbReference type="Proteomes" id="UP001212498"/>
    </source>
</evidence>
<gene>
    <name evidence="7" type="ORF">OUY24_03265</name>
</gene>
<keyword evidence="3" id="KW-0547">Nucleotide-binding</keyword>
<dbReference type="Gene3D" id="3.40.50.300">
    <property type="entry name" value="P-loop containing nucleotide triphosphate hydrolases"/>
    <property type="match status" value="1"/>
</dbReference>
<name>A0ABT4SR35_9ACTN</name>
<keyword evidence="4 7" id="KW-0067">ATP-binding</keyword>
<dbReference type="EMBL" id="JAPNUD010000005">
    <property type="protein sequence ID" value="MDA0639637.1"/>
    <property type="molecule type" value="Genomic_DNA"/>
</dbReference>
<dbReference type="InterPro" id="IPR003593">
    <property type="entry name" value="AAA+_ATPase"/>
</dbReference>